<name>A0A6C0F0Q4_9ZZZZ</name>
<feature type="compositionally biased region" description="Basic residues" evidence="1">
    <location>
        <begin position="26"/>
        <end position="62"/>
    </location>
</feature>
<evidence type="ECO:0000256" key="1">
    <source>
        <dbReference type="SAM" id="MobiDB-lite"/>
    </source>
</evidence>
<organism evidence="2">
    <name type="scientific">viral metagenome</name>
    <dbReference type="NCBI Taxonomy" id="1070528"/>
    <lineage>
        <taxon>unclassified sequences</taxon>
        <taxon>metagenomes</taxon>
        <taxon>organismal metagenomes</taxon>
    </lineage>
</organism>
<reference evidence="2" key="1">
    <citation type="journal article" date="2020" name="Nature">
        <title>Giant virus diversity and host interactions through global metagenomics.</title>
        <authorList>
            <person name="Schulz F."/>
            <person name="Roux S."/>
            <person name="Paez-Espino D."/>
            <person name="Jungbluth S."/>
            <person name="Walsh D.A."/>
            <person name="Denef V.J."/>
            <person name="McMahon K.D."/>
            <person name="Konstantinidis K.T."/>
            <person name="Eloe-Fadrosh E.A."/>
            <person name="Kyrpides N.C."/>
            <person name="Woyke T."/>
        </authorList>
    </citation>
    <scope>NUCLEOTIDE SEQUENCE</scope>
    <source>
        <strain evidence="2">GVMAG-M-3300009180-1</strain>
    </source>
</reference>
<dbReference type="AlphaFoldDB" id="A0A6C0F0Q4"/>
<sequence>MSSILGQYTPAHLDKAPWMFGSTKVGGRRRKGGKSRRRNKSVKNITRKRRSRIYNKTQTNRK</sequence>
<protein>
    <submittedName>
        <fullName evidence="2">Uncharacterized protein</fullName>
    </submittedName>
</protein>
<proteinExistence type="predicted"/>
<feature type="region of interest" description="Disordered" evidence="1">
    <location>
        <begin position="15"/>
        <end position="62"/>
    </location>
</feature>
<evidence type="ECO:0000313" key="2">
    <source>
        <dbReference type="EMBL" id="QHT35056.1"/>
    </source>
</evidence>
<dbReference type="EMBL" id="MN739012">
    <property type="protein sequence ID" value="QHT35056.1"/>
    <property type="molecule type" value="Genomic_DNA"/>
</dbReference>
<accession>A0A6C0F0Q4</accession>